<keyword evidence="2" id="KW-0812">Transmembrane</keyword>
<dbReference type="Proteomes" id="UP000473014">
    <property type="component" value="Unassembled WGS sequence"/>
</dbReference>
<keyword evidence="2" id="KW-0472">Membrane</keyword>
<feature type="compositionally biased region" description="Basic and acidic residues" evidence="1">
    <location>
        <begin position="69"/>
        <end position="78"/>
    </location>
</feature>
<evidence type="ECO:0000259" key="3">
    <source>
        <dbReference type="Pfam" id="PF10708"/>
    </source>
</evidence>
<keyword evidence="5" id="KW-1185">Reference proteome</keyword>
<feature type="region of interest" description="Disordered" evidence="1">
    <location>
        <begin position="52"/>
        <end position="79"/>
    </location>
</feature>
<gene>
    <name evidence="4" type="ORF">F0L17_03895</name>
</gene>
<dbReference type="AlphaFoldDB" id="A0A6G2B880"/>
<feature type="region of interest" description="Disordered" evidence="1">
    <location>
        <begin position="1"/>
        <end position="25"/>
    </location>
</feature>
<feature type="transmembrane region" description="Helical" evidence="2">
    <location>
        <begin position="84"/>
        <end position="106"/>
    </location>
</feature>
<evidence type="ECO:0000256" key="2">
    <source>
        <dbReference type="SAM" id="Phobius"/>
    </source>
</evidence>
<dbReference type="EMBL" id="WIXO01000001">
    <property type="protein sequence ID" value="MTE18283.1"/>
    <property type="molecule type" value="Genomic_DNA"/>
</dbReference>
<proteinExistence type="predicted"/>
<name>A0A6G2B880_9ACTN</name>
<evidence type="ECO:0000313" key="5">
    <source>
        <dbReference type="Proteomes" id="UP000473014"/>
    </source>
</evidence>
<reference evidence="4 5" key="1">
    <citation type="submission" date="2019-11" db="EMBL/GenBank/DDBJ databases">
        <authorList>
            <person name="Yuan L."/>
        </authorList>
    </citation>
    <scope>NUCLEOTIDE SEQUENCE [LARGE SCALE GENOMIC DNA]</scope>
    <source>
        <strain evidence="4 5">TRM43335</strain>
    </source>
</reference>
<organism evidence="4 5">
    <name type="scientific">Streptomyces taklimakanensis</name>
    <dbReference type="NCBI Taxonomy" id="2569853"/>
    <lineage>
        <taxon>Bacteria</taxon>
        <taxon>Bacillati</taxon>
        <taxon>Actinomycetota</taxon>
        <taxon>Actinomycetes</taxon>
        <taxon>Kitasatosporales</taxon>
        <taxon>Streptomycetaceae</taxon>
        <taxon>Streptomyces</taxon>
    </lineage>
</organism>
<evidence type="ECO:0000256" key="1">
    <source>
        <dbReference type="SAM" id="MobiDB-lite"/>
    </source>
</evidence>
<feature type="domain" description="DUF2510" evidence="3">
    <location>
        <begin position="7"/>
        <end position="41"/>
    </location>
</feature>
<comment type="caution">
    <text evidence="4">The sequence shown here is derived from an EMBL/GenBank/DDBJ whole genome shotgun (WGS) entry which is preliminary data.</text>
</comment>
<evidence type="ECO:0000313" key="4">
    <source>
        <dbReference type="EMBL" id="MTE18283.1"/>
    </source>
</evidence>
<dbReference type="OrthoDB" id="4463773at2"/>
<dbReference type="InterPro" id="IPR018929">
    <property type="entry name" value="DUF2510"/>
</dbReference>
<dbReference type="Pfam" id="PF10708">
    <property type="entry name" value="DUF2510"/>
    <property type="match status" value="1"/>
</dbReference>
<keyword evidence="2" id="KW-1133">Transmembrane helix</keyword>
<sequence>MSMTTPPGWYPDPGHTGPGPVPERWWDGSAWTEHTRAPSTVPGVAYGAYDPRAGGAFSPGPGPVPGPAHAHEPREGNRSPRGPLVAAVIAVAVVVSALMAGGLLLLGGFDGGDRTRPEAGDGASRTPGGDGKGPGGTPEEERPDDTPGTATDRANGVSVPVLEGWTETETDRGVWLATGSYPCPGEPSLTCVRGGVSLRAAERPPGSDVKEAAEEDIARNAEESYDTKGYGGVRSHRVVSAGEVTVAGRQGYRVRWRIVNEMKPDAYVESVVFPAPDDSGRLLVLRLGFDIHAEAPDVGDMDRIVSGVRAARGPGLAV</sequence>
<protein>
    <submittedName>
        <fullName evidence="4">DUF2510 domain-containing protein</fullName>
    </submittedName>
</protein>
<feature type="region of interest" description="Disordered" evidence="1">
    <location>
        <begin position="115"/>
        <end position="163"/>
    </location>
</feature>
<accession>A0A6G2B880</accession>